<feature type="region of interest" description="Disordered" evidence="1">
    <location>
        <begin position="326"/>
        <end position="349"/>
    </location>
</feature>
<organism evidence="3 4">
    <name type="scientific">Thalassiosira oceanica</name>
    <name type="common">Marine diatom</name>
    <dbReference type="NCBI Taxonomy" id="159749"/>
    <lineage>
        <taxon>Eukaryota</taxon>
        <taxon>Sar</taxon>
        <taxon>Stramenopiles</taxon>
        <taxon>Ochrophyta</taxon>
        <taxon>Bacillariophyta</taxon>
        <taxon>Coscinodiscophyceae</taxon>
        <taxon>Thalassiosirophycidae</taxon>
        <taxon>Thalassiosirales</taxon>
        <taxon>Thalassiosiraceae</taxon>
        <taxon>Thalassiosira</taxon>
    </lineage>
</organism>
<keyword evidence="2" id="KW-0812">Transmembrane</keyword>
<dbReference type="OrthoDB" id="55233at2759"/>
<feature type="non-terminal residue" evidence="3">
    <location>
        <position position="1"/>
    </location>
</feature>
<dbReference type="Proteomes" id="UP000266841">
    <property type="component" value="Unassembled WGS sequence"/>
</dbReference>
<proteinExistence type="predicted"/>
<protein>
    <submittedName>
        <fullName evidence="3">Uncharacterized protein</fullName>
    </submittedName>
</protein>
<feature type="compositionally biased region" description="Basic residues" evidence="1">
    <location>
        <begin position="416"/>
        <end position="426"/>
    </location>
</feature>
<feature type="region of interest" description="Disordered" evidence="1">
    <location>
        <begin position="687"/>
        <end position="712"/>
    </location>
</feature>
<reference evidence="3 4" key="1">
    <citation type="journal article" date="2012" name="Genome Biol.">
        <title>Genome and low-iron response of an oceanic diatom adapted to chronic iron limitation.</title>
        <authorList>
            <person name="Lommer M."/>
            <person name="Specht M."/>
            <person name="Roy A.S."/>
            <person name="Kraemer L."/>
            <person name="Andreson R."/>
            <person name="Gutowska M.A."/>
            <person name="Wolf J."/>
            <person name="Bergner S.V."/>
            <person name="Schilhabel M.B."/>
            <person name="Klostermeier U.C."/>
            <person name="Beiko R.G."/>
            <person name="Rosenstiel P."/>
            <person name="Hippler M."/>
            <person name="Laroche J."/>
        </authorList>
    </citation>
    <scope>NUCLEOTIDE SEQUENCE [LARGE SCALE GENOMIC DNA]</scope>
    <source>
        <strain evidence="3 4">CCMP1005</strain>
    </source>
</reference>
<evidence type="ECO:0000313" key="3">
    <source>
        <dbReference type="EMBL" id="EJK75218.1"/>
    </source>
</evidence>
<feature type="transmembrane region" description="Helical" evidence="2">
    <location>
        <begin position="364"/>
        <end position="388"/>
    </location>
</feature>
<keyword evidence="2" id="KW-1133">Transmembrane helix</keyword>
<evidence type="ECO:0000256" key="2">
    <source>
        <dbReference type="SAM" id="Phobius"/>
    </source>
</evidence>
<gene>
    <name evidence="3" type="ORF">THAOC_03065</name>
</gene>
<name>K0T958_THAOC</name>
<evidence type="ECO:0000313" key="4">
    <source>
        <dbReference type="Proteomes" id="UP000266841"/>
    </source>
</evidence>
<sequence>AWRWDQQLAITAGAYAEYDDGSGGRSLQEDEEDLSLIICEIPTEGCKNGMYNVKKCACECIPPYCPYVLGGGDCTLPSADCGGNPWGDCKRGEDKLLVSSPREGLPWKESAETHIFVSCPLGLDCPWWINPLKAESCTTGPQVPPDTWQIYNHEKACCNINFPFSKVCGRSTIPTTDPPTKYPTVQAPEEDNFEIVPLKFDLGNLPQDISIRGLRDEMKTVLQRILVRLAGDVPELKISSIEEKILPQQRRGRILRGRKISIFYNVYVVRQDGVKFGPLIISEIRSRYDEVKDQLRQFSDVNFLAGGIDFNLCTSQSGDFTVCARDLTASPTPPKPTPRPRPKPGASLPVGEVGISGINGRDGLAAWAIALIALVSATALLCFVYLAYLGLKAVLIDEDKDTKVFVSDKSLAGRSVRTRSSRRSKKSRDGSSRPLAITAHGEEDDQLVMYDNRSEGLTLPTMFNQDRFTVNSEASTQDFTINTRTTRDQTLYLTGPSVRGDQTLYLTGPSVGGRSTRVGRDPTMYVPGGSRRPDPSVSGTILMIDDGGHYSSYSRRYGEDYEDSKSRQSTRPKRDPTMYVDGATLGTRYKEGGQGRDPTMYDDDDQSPLYLDAPRHDEPSYATEEPGQRSGPAIYCYGDEADEKSGITMPTALNDGVAYYNSPSIDGVSFKTQEPGVQGGSLVTIHTTSDFGSKLSRKSGKKSRKRGERRYA</sequence>
<feature type="region of interest" description="Disordered" evidence="1">
    <location>
        <begin position="416"/>
        <end position="435"/>
    </location>
</feature>
<dbReference type="EMBL" id="AGNL01003062">
    <property type="protein sequence ID" value="EJK75218.1"/>
    <property type="molecule type" value="Genomic_DNA"/>
</dbReference>
<comment type="caution">
    <text evidence="3">The sequence shown here is derived from an EMBL/GenBank/DDBJ whole genome shotgun (WGS) entry which is preliminary data.</text>
</comment>
<keyword evidence="2" id="KW-0472">Membrane</keyword>
<feature type="compositionally biased region" description="Basic and acidic residues" evidence="1">
    <location>
        <begin position="556"/>
        <end position="576"/>
    </location>
</feature>
<dbReference type="AlphaFoldDB" id="K0T958"/>
<feature type="compositionally biased region" description="Basic residues" evidence="1">
    <location>
        <begin position="695"/>
        <end position="712"/>
    </location>
</feature>
<evidence type="ECO:0000256" key="1">
    <source>
        <dbReference type="SAM" id="MobiDB-lite"/>
    </source>
</evidence>
<dbReference type="eggNOG" id="ENOG502T6SZ">
    <property type="taxonomic scope" value="Eukaryota"/>
</dbReference>
<feature type="region of interest" description="Disordered" evidence="1">
    <location>
        <begin position="508"/>
        <end position="633"/>
    </location>
</feature>
<keyword evidence="4" id="KW-1185">Reference proteome</keyword>
<accession>K0T958</accession>